<feature type="compositionally biased region" description="Basic and acidic residues" evidence="1">
    <location>
        <begin position="66"/>
        <end position="83"/>
    </location>
</feature>
<gene>
    <name evidence="3" type="ORF">I8748_23520</name>
</gene>
<dbReference type="AlphaFoldDB" id="A0A8J7HX46"/>
<dbReference type="Proteomes" id="UP000632766">
    <property type="component" value="Unassembled WGS sequence"/>
</dbReference>
<keyword evidence="4" id="KW-1185">Reference proteome</keyword>
<keyword evidence="2" id="KW-0732">Signal</keyword>
<feature type="region of interest" description="Disordered" evidence="1">
    <location>
        <begin position="33"/>
        <end position="83"/>
    </location>
</feature>
<name>A0A8J7HX46_9NOST</name>
<evidence type="ECO:0000313" key="3">
    <source>
        <dbReference type="EMBL" id="MBH8565115.1"/>
    </source>
</evidence>
<feature type="signal peptide" evidence="2">
    <location>
        <begin position="1"/>
        <end position="32"/>
    </location>
</feature>
<reference evidence="3 4" key="1">
    <citation type="journal article" date="2021" name="Int. J. Syst. Evol. Microbiol.">
        <title>Amazonocrinis nigriterrae gen. nov., sp. nov., Atlanticothrix silvestris gen. nov., sp. nov. and Dendronalium phyllosphericum gen. nov., sp. nov., nostocacean cyanobacteria from Brazilian environments.</title>
        <authorList>
            <person name="Alvarenga D.O."/>
            <person name="Andreote A.P.D."/>
            <person name="Branco L.H.Z."/>
            <person name="Delbaje E."/>
            <person name="Cruz R.B."/>
            <person name="Varani A.M."/>
            <person name="Fiore M.F."/>
        </authorList>
    </citation>
    <scope>NUCLEOTIDE SEQUENCE [LARGE SCALE GENOMIC DNA]</scope>
    <source>
        <strain evidence="3 4">CENA67</strain>
    </source>
</reference>
<evidence type="ECO:0000256" key="1">
    <source>
        <dbReference type="SAM" id="MobiDB-lite"/>
    </source>
</evidence>
<dbReference type="EMBL" id="JAECZC010000055">
    <property type="protein sequence ID" value="MBH8565115.1"/>
    <property type="molecule type" value="Genomic_DNA"/>
</dbReference>
<proteinExistence type="predicted"/>
<feature type="chain" id="PRO_5035207861" evidence="2">
    <location>
        <begin position="33"/>
        <end position="83"/>
    </location>
</feature>
<dbReference type="PROSITE" id="PS51257">
    <property type="entry name" value="PROKAR_LIPOPROTEIN"/>
    <property type="match status" value="1"/>
</dbReference>
<sequence>MLNTNKNWRVKIIRSIFAAVNLAMIVSGLASCAGNEPQQRSLPIEQPKPTLTPTQQPNQPKQQNNDNEKHDDRDNDKDNEDKD</sequence>
<organism evidence="3 4">
    <name type="scientific">Amazonocrinis nigriterrae CENA67</name>
    <dbReference type="NCBI Taxonomy" id="2794033"/>
    <lineage>
        <taxon>Bacteria</taxon>
        <taxon>Bacillati</taxon>
        <taxon>Cyanobacteriota</taxon>
        <taxon>Cyanophyceae</taxon>
        <taxon>Nostocales</taxon>
        <taxon>Nostocaceae</taxon>
        <taxon>Amazonocrinis</taxon>
        <taxon>Amazonocrinis nigriterrae</taxon>
    </lineage>
</organism>
<comment type="caution">
    <text evidence="3">The sequence shown here is derived from an EMBL/GenBank/DDBJ whole genome shotgun (WGS) entry which is preliminary data.</text>
</comment>
<dbReference type="RefSeq" id="WP_198126913.1">
    <property type="nucleotide sequence ID" value="NZ_JAECZC010000055.1"/>
</dbReference>
<feature type="compositionally biased region" description="Low complexity" evidence="1">
    <location>
        <begin position="47"/>
        <end position="65"/>
    </location>
</feature>
<evidence type="ECO:0000256" key="2">
    <source>
        <dbReference type="SAM" id="SignalP"/>
    </source>
</evidence>
<evidence type="ECO:0000313" key="4">
    <source>
        <dbReference type="Proteomes" id="UP000632766"/>
    </source>
</evidence>
<accession>A0A8J7HX46</accession>
<protein>
    <submittedName>
        <fullName evidence="3">Uncharacterized protein</fullName>
    </submittedName>
</protein>